<sequence length="240" mass="27575">MITYQDLVNGFGESIETLKDGVFKFKIEVPAFTLFNYLWCKRGSGDFLLLSKNIEDDKFVSFIYSQLSFNKKITSLNKVNISTNHYGFDSLLLAPSGYHGHFNGVLDDKRSELILCSPIYHHEFSGNESVDEFREMRTRRVHIDRWDRKPEPKILVRFNNTKTGGGTIGNEYILMSDARLKSEIHNLNGVVNGFIEVENYLGERIIISTTVNTYQLRLESGEVVVSESILNEKINDFLTR</sequence>
<dbReference type="Proteomes" id="UP000237073">
    <property type="component" value="Unassembled WGS sequence"/>
</dbReference>
<evidence type="ECO:0000313" key="4">
    <source>
        <dbReference type="Proteomes" id="UP000247005"/>
    </source>
</evidence>
<evidence type="ECO:0000313" key="3">
    <source>
        <dbReference type="Proteomes" id="UP000237073"/>
    </source>
</evidence>
<dbReference type="EMBL" id="PQGD01000036">
    <property type="protein sequence ID" value="POP41825.1"/>
    <property type="molecule type" value="Genomic_DNA"/>
</dbReference>
<evidence type="ECO:0000313" key="2">
    <source>
        <dbReference type="EMBL" id="POP41825.1"/>
    </source>
</evidence>
<evidence type="ECO:0000313" key="1">
    <source>
        <dbReference type="EMBL" id="POP40661.1"/>
    </source>
</evidence>
<gene>
    <name evidence="2" type="ORF">CHU32_26140</name>
    <name evidence="1" type="ORF">CHU33_26225</name>
</gene>
<name>A0A2P5GHD5_9ENTR</name>
<accession>A0A2P5GHD5</accession>
<comment type="caution">
    <text evidence="2">The sequence shown here is derived from an EMBL/GenBank/DDBJ whole genome shotgun (WGS) entry which is preliminary data.</text>
</comment>
<dbReference type="EMBL" id="PQGE01000039">
    <property type="protein sequence ID" value="POP40661.1"/>
    <property type="molecule type" value="Genomic_DNA"/>
</dbReference>
<dbReference type="OrthoDB" id="8482021at2"/>
<organism evidence="2 4">
    <name type="scientific">Superficieibacter electus</name>
    <dbReference type="NCBI Taxonomy" id="2022662"/>
    <lineage>
        <taxon>Bacteria</taxon>
        <taxon>Pseudomonadati</taxon>
        <taxon>Pseudomonadota</taxon>
        <taxon>Gammaproteobacteria</taxon>
        <taxon>Enterobacterales</taxon>
        <taxon>Enterobacteriaceae</taxon>
        <taxon>Superficieibacter</taxon>
    </lineage>
</organism>
<keyword evidence="3" id="KW-1185">Reference proteome</keyword>
<dbReference type="Proteomes" id="UP000247005">
    <property type="component" value="Unassembled WGS sequence"/>
</dbReference>
<dbReference type="RefSeq" id="WP_103678727.1">
    <property type="nucleotide sequence ID" value="NZ_PQGD01000036.1"/>
</dbReference>
<protein>
    <submittedName>
        <fullName evidence="2">Uncharacterized protein</fullName>
    </submittedName>
</protein>
<proteinExistence type="predicted"/>
<dbReference type="AlphaFoldDB" id="A0A2P5GHD5"/>
<reference evidence="3 4" key="1">
    <citation type="submission" date="2018-01" db="EMBL/GenBank/DDBJ databases">
        <title>Superficieibacter electus gen. nov., sp. nov., an extended-spectrum beta-lactamase possessing member of the Enterobacteriaceae family, isolated from intensive care unit surfaces.</title>
        <authorList>
            <person name="Potter R.F."/>
            <person name="D'Souza A.W."/>
        </authorList>
    </citation>
    <scope>NUCLEOTIDE SEQUENCE [LARGE SCALE GENOMIC DNA]</scope>
    <source>
        <strain evidence="2 4">BP-1</strain>
        <strain evidence="1 3">BP-2</strain>
    </source>
</reference>